<comment type="similarity">
    <text evidence="1">Belongs to the TRAFAC class OBG-HflX-like GTPase superfamily. OBG GTPase family.</text>
</comment>
<dbReference type="EMBL" id="AWUE01016554">
    <property type="protein sequence ID" value="OMO90413.1"/>
    <property type="molecule type" value="Genomic_DNA"/>
</dbReference>
<comment type="caution">
    <text evidence="7">The sequence shown here is derived from an EMBL/GenBank/DDBJ whole genome shotgun (WGS) entry which is preliminary data.</text>
</comment>
<dbReference type="PANTHER" id="PTHR11702">
    <property type="entry name" value="DEVELOPMENTALLY REGULATED GTP-BINDING PROTEIN-RELATED"/>
    <property type="match status" value="1"/>
</dbReference>
<dbReference type="InterPro" id="IPR014100">
    <property type="entry name" value="GTP-bd_Obg/CgtA"/>
</dbReference>
<feature type="region of interest" description="Disordered" evidence="4">
    <location>
        <begin position="50"/>
        <end position="82"/>
    </location>
</feature>
<dbReference type="Gene3D" id="3.40.50.300">
    <property type="entry name" value="P-loop containing nucleotide triphosphate hydrolases"/>
    <property type="match status" value="1"/>
</dbReference>
<evidence type="ECO:0000259" key="5">
    <source>
        <dbReference type="PROSITE" id="PS51710"/>
    </source>
</evidence>
<reference evidence="8" key="1">
    <citation type="submission" date="2013-09" db="EMBL/GenBank/DDBJ databases">
        <title>Corchorus olitorius genome sequencing.</title>
        <authorList>
            <person name="Alam M."/>
            <person name="Haque M.S."/>
            <person name="Islam M.S."/>
            <person name="Emdad E.M."/>
            <person name="Islam M.M."/>
            <person name="Ahmed B."/>
            <person name="Halim A."/>
            <person name="Hossen Q.M.M."/>
            <person name="Hossain M.Z."/>
            <person name="Ahmed R."/>
            <person name="Khan M.M."/>
            <person name="Islam R."/>
            <person name="Rashid M.M."/>
            <person name="Khan S.A."/>
            <person name="Rahman M.S."/>
            <person name="Alam M."/>
            <person name="Yahiya A.S."/>
            <person name="Khan M.S."/>
            <person name="Azam M.S."/>
            <person name="Haque T."/>
            <person name="Lashkar M.Z.H."/>
            <person name="Akhand A.I."/>
            <person name="Morshed G."/>
            <person name="Roy S."/>
            <person name="Uddin K.S."/>
            <person name="Rabeya T."/>
            <person name="Hossain A.S."/>
            <person name="Chowdhury A."/>
            <person name="Snigdha A.R."/>
            <person name="Mortoza M.S."/>
            <person name="Matin S.A."/>
            <person name="Hoque S.M.E."/>
            <person name="Islam M.K."/>
            <person name="Roy D.K."/>
            <person name="Haider R."/>
            <person name="Moosa M.M."/>
            <person name="Elias S.M."/>
            <person name="Hasan A.M."/>
            <person name="Jahan S."/>
            <person name="Shafiuddin M."/>
            <person name="Mahmood N."/>
            <person name="Shommy N.S."/>
        </authorList>
    </citation>
    <scope>NUCLEOTIDE SEQUENCE [LARGE SCALE GENOMIC DNA]</scope>
    <source>
        <strain evidence="8">cv. O-4</strain>
    </source>
</reference>
<dbReference type="GO" id="GO:0042254">
    <property type="term" value="P:ribosome biogenesis"/>
    <property type="evidence" value="ECO:0007669"/>
    <property type="project" value="UniProtKB-UniRule"/>
</dbReference>
<dbReference type="CDD" id="cd01898">
    <property type="entry name" value="Obg"/>
    <property type="match status" value="1"/>
</dbReference>
<accession>A0A1R3J6F3</accession>
<dbReference type="InterPro" id="IPR006169">
    <property type="entry name" value="GTP1_OBG_dom"/>
</dbReference>
<dbReference type="AlphaFoldDB" id="A0A1R3J6F3"/>
<dbReference type="PRINTS" id="PR00326">
    <property type="entry name" value="GTP1OBG"/>
</dbReference>
<evidence type="ECO:0000256" key="4">
    <source>
        <dbReference type="SAM" id="MobiDB-lite"/>
    </source>
</evidence>
<keyword evidence="8" id="KW-1185">Reference proteome</keyword>
<feature type="domain" description="Obg" evidence="6">
    <location>
        <begin position="42"/>
        <end position="339"/>
    </location>
</feature>
<feature type="domain" description="OBG-type G" evidence="5">
    <location>
        <begin position="340"/>
        <end position="512"/>
    </location>
</feature>
<dbReference type="InterPro" id="IPR006073">
    <property type="entry name" value="GTP-bd"/>
</dbReference>
<keyword evidence="3" id="KW-0342">GTP-binding</keyword>
<dbReference type="PROSITE" id="PS51710">
    <property type="entry name" value="G_OBG"/>
    <property type="match status" value="1"/>
</dbReference>
<dbReference type="GO" id="GO:0000287">
    <property type="term" value="F:magnesium ion binding"/>
    <property type="evidence" value="ECO:0007669"/>
    <property type="project" value="InterPro"/>
</dbReference>
<dbReference type="PANTHER" id="PTHR11702:SF31">
    <property type="entry name" value="MITOCHONDRIAL RIBOSOME-ASSOCIATED GTPASE 2"/>
    <property type="match status" value="1"/>
</dbReference>
<evidence type="ECO:0000256" key="2">
    <source>
        <dbReference type="ARBA" id="ARBA00022741"/>
    </source>
</evidence>
<evidence type="ECO:0000313" key="7">
    <source>
        <dbReference type="EMBL" id="OMO90413.1"/>
    </source>
</evidence>
<dbReference type="GO" id="GO:0005739">
    <property type="term" value="C:mitochondrion"/>
    <property type="evidence" value="ECO:0007669"/>
    <property type="project" value="TreeGrafter"/>
</dbReference>
<evidence type="ECO:0000259" key="6">
    <source>
        <dbReference type="PROSITE" id="PS51883"/>
    </source>
</evidence>
<dbReference type="InterPro" id="IPR045086">
    <property type="entry name" value="OBG_GTPase"/>
</dbReference>
<gene>
    <name evidence="7" type="ORF">COLO4_19167</name>
</gene>
<name>A0A1R3J6F3_9ROSI</name>
<protein>
    <recommendedName>
        <fullName evidence="9">GTP-binding protein Obg/CgtA</fullName>
    </recommendedName>
</protein>
<dbReference type="PROSITE" id="PS51883">
    <property type="entry name" value="OBG"/>
    <property type="match status" value="1"/>
</dbReference>
<dbReference type="OrthoDB" id="347018at2759"/>
<feature type="region of interest" description="Disordered" evidence="4">
    <location>
        <begin position="188"/>
        <end position="220"/>
    </location>
</feature>
<sequence>MWMHRAKPLLQLQTIKRCSPHYNLSLFSYSDVPRKKTPLQETRMRDRFTLYAKGGDGGNGSTSVRRSRHDRRGTADGGNGGRGGDVILECSTAVWDFSGLQNHINAGRGGHGTSKNKIGTRGEDKVYFQALLLTSTRYYPLLYSIKPWEMKDSCVWQVLQVPIGTVIHLQKGEIPSIVEHRTSTDLDPWELPGTLATDQSEVDQQSASKNSSRPEDVKSVHAAGHFSSCTKINAEQYSFKTEITVDQSGDGPESEVPEEIRYNVAELTEQGQRMIVARGGDGGLGNVCYPNVSLKPKTTKSEVLRGPAFEAQASNDDRSSLRIGLPGSEAVLVLELKSIADVGLVGMPNAGKSTLLGAISRAKPAIGHYAFTTLRPNLGNLNFDDFSITVADIPGLIKGAHQNRGLGHAFLRHIERTKVLAYVVDLAAAIDGRKGIPPWEQLKDLVLELEHHQEGLSNRPSLVVANKIDETGAEEVYEELERRVKGVPIYPVCAVLEEGISELKGGLRMLVNGDEKLANSLNVENINVDQL</sequence>
<proteinExistence type="inferred from homology"/>
<dbReference type="SUPFAM" id="SSF52540">
    <property type="entry name" value="P-loop containing nucleoside triphosphate hydrolases"/>
    <property type="match status" value="1"/>
</dbReference>
<dbReference type="SUPFAM" id="SSF82051">
    <property type="entry name" value="Obg GTP-binding protein N-terminal domain"/>
    <property type="match status" value="1"/>
</dbReference>
<evidence type="ECO:0008006" key="9">
    <source>
        <dbReference type="Google" id="ProtNLM"/>
    </source>
</evidence>
<evidence type="ECO:0000256" key="1">
    <source>
        <dbReference type="ARBA" id="ARBA00007699"/>
    </source>
</evidence>
<organism evidence="7 8">
    <name type="scientific">Corchorus olitorius</name>
    <dbReference type="NCBI Taxonomy" id="93759"/>
    <lineage>
        <taxon>Eukaryota</taxon>
        <taxon>Viridiplantae</taxon>
        <taxon>Streptophyta</taxon>
        <taxon>Embryophyta</taxon>
        <taxon>Tracheophyta</taxon>
        <taxon>Spermatophyta</taxon>
        <taxon>Magnoliopsida</taxon>
        <taxon>eudicotyledons</taxon>
        <taxon>Gunneridae</taxon>
        <taxon>Pentapetalae</taxon>
        <taxon>rosids</taxon>
        <taxon>malvids</taxon>
        <taxon>Malvales</taxon>
        <taxon>Malvaceae</taxon>
        <taxon>Grewioideae</taxon>
        <taxon>Apeibeae</taxon>
        <taxon>Corchorus</taxon>
    </lineage>
</organism>
<dbReference type="STRING" id="93759.A0A1R3J6F3"/>
<dbReference type="InterPro" id="IPR036726">
    <property type="entry name" value="GTP1_OBG_dom_sf"/>
</dbReference>
<dbReference type="GO" id="GO:0005525">
    <property type="term" value="F:GTP binding"/>
    <property type="evidence" value="ECO:0007669"/>
    <property type="project" value="UniProtKB-KW"/>
</dbReference>
<dbReference type="InterPro" id="IPR031167">
    <property type="entry name" value="G_OBG"/>
</dbReference>
<evidence type="ECO:0000313" key="8">
    <source>
        <dbReference type="Proteomes" id="UP000187203"/>
    </source>
</evidence>
<dbReference type="Gene3D" id="2.70.210.12">
    <property type="entry name" value="GTP1/OBG domain"/>
    <property type="match status" value="1"/>
</dbReference>
<keyword evidence="2" id="KW-0547">Nucleotide-binding</keyword>
<evidence type="ECO:0000256" key="3">
    <source>
        <dbReference type="ARBA" id="ARBA00023134"/>
    </source>
</evidence>
<dbReference type="PIRSF" id="PIRSF002401">
    <property type="entry name" value="GTP_bd_Obg/CgtA"/>
    <property type="match status" value="1"/>
</dbReference>
<dbReference type="Pfam" id="PF01926">
    <property type="entry name" value="MMR_HSR1"/>
    <property type="match status" value="1"/>
</dbReference>
<dbReference type="InterPro" id="IPR027417">
    <property type="entry name" value="P-loop_NTPase"/>
</dbReference>
<feature type="compositionally biased region" description="Polar residues" evidence="4">
    <location>
        <begin position="196"/>
        <end position="211"/>
    </location>
</feature>
<dbReference type="Proteomes" id="UP000187203">
    <property type="component" value="Unassembled WGS sequence"/>
</dbReference>
<dbReference type="Pfam" id="PF01018">
    <property type="entry name" value="GTP1_OBG"/>
    <property type="match status" value="1"/>
</dbReference>
<dbReference type="GO" id="GO:0003924">
    <property type="term" value="F:GTPase activity"/>
    <property type="evidence" value="ECO:0007669"/>
    <property type="project" value="InterPro"/>
</dbReference>